<dbReference type="EMBL" id="JBDFRB010000006">
    <property type="protein sequence ID" value="MEN2744641.1"/>
    <property type="molecule type" value="Genomic_DNA"/>
</dbReference>
<proteinExistence type="predicted"/>
<dbReference type="RefSeq" id="WP_345884808.1">
    <property type="nucleotide sequence ID" value="NZ_JBDFRB010000006.1"/>
</dbReference>
<feature type="region of interest" description="Disordered" evidence="1">
    <location>
        <begin position="1"/>
        <end position="21"/>
    </location>
</feature>
<organism evidence="3 4">
    <name type="scientific">Sinomonas halotolerans</name>
    <dbReference type="NCBI Taxonomy" id="1644133"/>
    <lineage>
        <taxon>Bacteria</taxon>
        <taxon>Bacillati</taxon>
        <taxon>Actinomycetota</taxon>
        <taxon>Actinomycetes</taxon>
        <taxon>Micrococcales</taxon>
        <taxon>Micrococcaceae</taxon>
        <taxon>Sinomonas</taxon>
    </lineage>
</organism>
<dbReference type="Pfam" id="PF21948">
    <property type="entry name" value="LplA-B_cat"/>
    <property type="match status" value="1"/>
</dbReference>
<name>A0ABU9X006_9MICC</name>
<dbReference type="Gene3D" id="3.30.930.10">
    <property type="entry name" value="Bira Bifunctional Protein, Domain 2"/>
    <property type="match status" value="1"/>
</dbReference>
<accession>A0ABU9X006</accession>
<evidence type="ECO:0000256" key="1">
    <source>
        <dbReference type="SAM" id="MobiDB-lite"/>
    </source>
</evidence>
<gene>
    <name evidence="3" type="ORF">ABCQ75_08805</name>
</gene>
<evidence type="ECO:0000259" key="2">
    <source>
        <dbReference type="Pfam" id="PF21948"/>
    </source>
</evidence>
<evidence type="ECO:0000313" key="3">
    <source>
        <dbReference type="EMBL" id="MEN2744641.1"/>
    </source>
</evidence>
<evidence type="ECO:0000313" key="4">
    <source>
        <dbReference type="Proteomes" id="UP001422074"/>
    </source>
</evidence>
<dbReference type="InterPro" id="IPR004143">
    <property type="entry name" value="BPL_LPL_catalytic"/>
</dbReference>
<keyword evidence="4" id="KW-1185">Reference proteome</keyword>
<dbReference type="Proteomes" id="UP001422074">
    <property type="component" value="Unassembled WGS sequence"/>
</dbReference>
<reference evidence="3 4" key="1">
    <citation type="submission" date="2024-05" db="EMBL/GenBank/DDBJ databases">
        <title>Sinomonas sp. nov., isolated from a waste landfill.</title>
        <authorList>
            <person name="Zhao Y."/>
        </authorList>
    </citation>
    <scope>NUCLEOTIDE SEQUENCE [LARGE SCALE GENOMIC DNA]</scope>
    <source>
        <strain evidence="3 4">CCTCC AB2014300</strain>
    </source>
</reference>
<dbReference type="GO" id="GO:0016874">
    <property type="term" value="F:ligase activity"/>
    <property type="evidence" value="ECO:0007669"/>
    <property type="project" value="UniProtKB-KW"/>
</dbReference>
<comment type="caution">
    <text evidence="3">The sequence shown here is derived from an EMBL/GenBank/DDBJ whole genome shotgun (WGS) entry which is preliminary data.</text>
</comment>
<keyword evidence="3" id="KW-0436">Ligase</keyword>
<dbReference type="SUPFAM" id="SSF55681">
    <property type="entry name" value="Class II aaRS and biotin synthetases"/>
    <property type="match status" value="1"/>
</dbReference>
<sequence length="277" mass="28408">MARWNEGATPRGGTAVPGGAGNLEVVTGSGLPAGAPAADELARAAELLDEVKRGVRGPTLRLYRPRPTMAFGQRDTRLPGFEAARAASAALGFEPVVRKAGGRAAAYHAGTLIVDHIEPAAEAMVGHRRRFEVFGGLYAQVLRSLGIDARVGEIPGEYCPGEFSVHGVPAGARPLAASEAALAAPGSPEGATAGGRVKLVGTAQRVVAGAWLFSSVFVVADAAPVRAVLTQVYRALELPFDPATAGAADDLVPNLTVDDVEGALLAMYRAEGALEQG</sequence>
<dbReference type="InterPro" id="IPR045864">
    <property type="entry name" value="aa-tRNA-synth_II/BPL/LPL"/>
</dbReference>
<protein>
    <submittedName>
        <fullName evidence="3">Lipoate--protein ligase family protein</fullName>
    </submittedName>
</protein>
<feature type="domain" description="BPL/LPL catalytic" evidence="2">
    <location>
        <begin position="37"/>
        <end position="222"/>
    </location>
</feature>